<organism evidence="2 3">
    <name type="scientific">Candidatus Scatomonas pullistercoris</name>
    <dbReference type="NCBI Taxonomy" id="2840920"/>
    <lineage>
        <taxon>Bacteria</taxon>
        <taxon>Bacillati</taxon>
        <taxon>Bacillota</taxon>
        <taxon>Clostridia</taxon>
        <taxon>Lachnospirales</taxon>
        <taxon>Lachnospiraceae</taxon>
        <taxon>Lachnospiraceae incertae sedis</taxon>
        <taxon>Candidatus Scatomonas</taxon>
    </lineage>
</organism>
<dbReference type="Proteomes" id="UP000824169">
    <property type="component" value="Unassembled WGS sequence"/>
</dbReference>
<dbReference type="AlphaFoldDB" id="A0A9D1T961"/>
<dbReference type="SUPFAM" id="SSF54106">
    <property type="entry name" value="LysM domain"/>
    <property type="match status" value="1"/>
</dbReference>
<evidence type="ECO:0000259" key="1">
    <source>
        <dbReference type="PROSITE" id="PS51782"/>
    </source>
</evidence>
<dbReference type="PROSITE" id="PS51782">
    <property type="entry name" value="LYSM"/>
    <property type="match status" value="1"/>
</dbReference>
<accession>A0A9D1T961</accession>
<dbReference type="Pfam" id="PF01476">
    <property type="entry name" value="LysM"/>
    <property type="match status" value="1"/>
</dbReference>
<reference evidence="2" key="2">
    <citation type="journal article" date="2021" name="PeerJ">
        <title>Extensive microbial diversity within the chicken gut microbiome revealed by metagenomics and culture.</title>
        <authorList>
            <person name="Gilroy R."/>
            <person name="Ravi A."/>
            <person name="Getino M."/>
            <person name="Pursley I."/>
            <person name="Horton D.L."/>
            <person name="Alikhan N.F."/>
            <person name="Baker D."/>
            <person name="Gharbi K."/>
            <person name="Hall N."/>
            <person name="Watson M."/>
            <person name="Adriaenssens E.M."/>
            <person name="Foster-Nyarko E."/>
            <person name="Jarju S."/>
            <person name="Secka A."/>
            <person name="Antonio M."/>
            <person name="Oren A."/>
            <person name="Chaudhuri R.R."/>
            <person name="La Ragione R."/>
            <person name="Hildebrand F."/>
            <person name="Pallen M.J."/>
        </authorList>
    </citation>
    <scope>NUCLEOTIDE SEQUENCE</scope>
    <source>
        <strain evidence="2">CHK188-20938</strain>
    </source>
</reference>
<dbReference type="Gene3D" id="3.10.350.10">
    <property type="entry name" value="LysM domain"/>
    <property type="match status" value="1"/>
</dbReference>
<dbReference type="InterPro" id="IPR018392">
    <property type="entry name" value="LysM"/>
</dbReference>
<feature type="domain" description="LysM" evidence="1">
    <location>
        <begin position="51"/>
        <end position="102"/>
    </location>
</feature>
<sequence>MRTGKHSVKKIRGFCFLLLILGILGIAVFRFTAETASAGGNRPEPRYKYYTSIQIAYGDSLWSIAEEYRTAEYADIYSYIEEVMEINHLSSDRLQAGDKLCIPYYSSEFKE</sequence>
<evidence type="ECO:0000313" key="2">
    <source>
        <dbReference type="EMBL" id="HIV24206.1"/>
    </source>
</evidence>
<name>A0A9D1T961_9FIRM</name>
<comment type="caution">
    <text evidence="2">The sequence shown here is derived from an EMBL/GenBank/DDBJ whole genome shotgun (WGS) entry which is preliminary data.</text>
</comment>
<protein>
    <submittedName>
        <fullName evidence="2">LysM peptidoglycan-binding domain-containing protein</fullName>
    </submittedName>
</protein>
<reference evidence="2" key="1">
    <citation type="submission" date="2020-10" db="EMBL/GenBank/DDBJ databases">
        <authorList>
            <person name="Gilroy R."/>
        </authorList>
    </citation>
    <scope>NUCLEOTIDE SEQUENCE</scope>
    <source>
        <strain evidence="2">CHK188-20938</strain>
    </source>
</reference>
<dbReference type="CDD" id="cd00118">
    <property type="entry name" value="LysM"/>
    <property type="match status" value="1"/>
</dbReference>
<dbReference type="SMART" id="SM00257">
    <property type="entry name" value="LysM"/>
    <property type="match status" value="1"/>
</dbReference>
<proteinExistence type="predicted"/>
<gene>
    <name evidence="2" type="ORF">IAB71_00200</name>
</gene>
<dbReference type="EMBL" id="DVOO01000002">
    <property type="protein sequence ID" value="HIV24206.1"/>
    <property type="molecule type" value="Genomic_DNA"/>
</dbReference>
<dbReference type="InterPro" id="IPR036779">
    <property type="entry name" value="LysM_dom_sf"/>
</dbReference>
<evidence type="ECO:0000313" key="3">
    <source>
        <dbReference type="Proteomes" id="UP000824169"/>
    </source>
</evidence>